<dbReference type="Pfam" id="PF13240">
    <property type="entry name" value="Zn_Ribbon_1"/>
    <property type="match status" value="1"/>
</dbReference>
<dbReference type="AlphaFoldDB" id="A0A7W3P803"/>
<keyword evidence="2" id="KW-0067">ATP-binding</keyword>
<dbReference type="SUPFAM" id="SSF52540">
    <property type="entry name" value="P-loop containing nucleoside triphosphate hydrolases"/>
    <property type="match status" value="1"/>
</dbReference>
<dbReference type="Proteomes" id="UP000580910">
    <property type="component" value="Unassembled WGS sequence"/>
</dbReference>
<name>A0A7W3P803_9ACTN</name>
<dbReference type="InterPro" id="IPR041664">
    <property type="entry name" value="AAA_16"/>
</dbReference>
<dbReference type="RefSeq" id="WP_182536266.1">
    <property type="nucleotide sequence ID" value="NZ_JACGXA010000001.1"/>
</dbReference>
<dbReference type="PANTHER" id="PTHR16305">
    <property type="entry name" value="TESTICULAR SOLUBLE ADENYLYL CYCLASE"/>
    <property type="match status" value="1"/>
</dbReference>
<evidence type="ECO:0000313" key="5">
    <source>
        <dbReference type="Proteomes" id="UP000580910"/>
    </source>
</evidence>
<dbReference type="EMBL" id="JACGXA010000001">
    <property type="protein sequence ID" value="MBA8802050.1"/>
    <property type="molecule type" value="Genomic_DNA"/>
</dbReference>
<dbReference type="Gene3D" id="3.30.70.1230">
    <property type="entry name" value="Nucleotide cyclase"/>
    <property type="match status" value="1"/>
</dbReference>
<dbReference type="Pfam" id="PF00211">
    <property type="entry name" value="Guanylate_cyc"/>
    <property type="match status" value="1"/>
</dbReference>
<dbReference type="Pfam" id="PF13191">
    <property type="entry name" value="AAA_16"/>
    <property type="match status" value="1"/>
</dbReference>
<dbReference type="GO" id="GO:0005524">
    <property type="term" value="F:ATP binding"/>
    <property type="evidence" value="ECO:0007669"/>
    <property type="project" value="UniProtKB-KW"/>
</dbReference>
<dbReference type="GO" id="GO:0035556">
    <property type="term" value="P:intracellular signal transduction"/>
    <property type="evidence" value="ECO:0007669"/>
    <property type="project" value="InterPro"/>
</dbReference>
<dbReference type="InterPro" id="IPR029787">
    <property type="entry name" value="Nucleotide_cyclase"/>
</dbReference>
<dbReference type="CDD" id="cd07302">
    <property type="entry name" value="CHD"/>
    <property type="match status" value="1"/>
</dbReference>
<organism evidence="4 5">
    <name type="scientific">Nocardioides ginsengisegetis</name>
    <dbReference type="NCBI Taxonomy" id="661491"/>
    <lineage>
        <taxon>Bacteria</taxon>
        <taxon>Bacillati</taxon>
        <taxon>Actinomycetota</taxon>
        <taxon>Actinomycetes</taxon>
        <taxon>Propionibacteriales</taxon>
        <taxon>Nocardioidaceae</taxon>
        <taxon>Nocardioides</taxon>
    </lineage>
</organism>
<protein>
    <submittedName>
        <fullName evidence="4">Class 3 adenylate cyclase/tetratricopeptide (TPR) repeat protein</fullName>
    </submittedName>
</protein>
<dbReference type="GO" id="GO:0009190">
    <property type="term" value="P:cyclic nucleotide biosynthetic process"/>
    <property type="evidence" value="ECO:0007669"/>
    <property type="project" value="InterPro"/>
</dbReference>
<dbReference type="GO" id="GO:0005737">
    <property type="term" value="C:cytoplasm"/>
    <property type="evidence" value="ECO:0007669"/>
    <property type="project" value="TreeGrafter"/>
</dbReference>
<proteinExistence type="predicted"/>
<dbReference type="GO" id="GO:0004016">
    <property type="term" value="F:adenylate cyclase activity"/>
    <property type="evidence" value="ECO:0007669"/>
    <property type="project" value="UniProtKB-ARBA"/>
</dbReference>
<dbReference type="InterPro" id="IPR027417">
    <property type="entry name" value="P-loop_NTPase"/>
</dbReference>
<dbReference type="InterPro" id="IPR026870">
    <property type="entry name" value="Zinc_ribbon_dom"/>
</dbReference>
<gene>
    <name evidence="4" type="ORF">FB382_000341</name>
</gene>
<dbReference type="SUPFAM" id="SSF55073">
    <property type="entry name" value="Nucleotide cyclase"/>
    <property type="match status" value="1"/>
</dbReference>
<dbReference type="PROSITE" id="PS50125">
    <property type="entry name" value="GUANYLATE_CYCLASE_2"/>
    <property type="match status" value="1"/>
</dbReference>
<evidence type="ECO:0000259" key="3">
    <source>
        <dbReference type="PROSITE" id="PS50125"/>
    </source>
</evidence>
<keyword evidence="1" id="KW-0547">Nucleotide-binding</keyword>
<evidence type="ECO:0000313" key="4">
    <source>
        <dbReference type="EMBL" id="MBA8802050.1"/>
    </source>
</evidence>
<feature type="domain" description="Guanylate cyclase" evidence="3">
    <location>
        <begin position="48"/>
        <end position="177"/>
    </location>
</feature>
<dbReference type="Gene3D" id="1.25.40.10">
    <property type="entry name" value="Tetratricopeptide repeat domain"/>
    <property type="match status" value="1"/>
</dbReference>
<accession>A0A7W3P803</accession>
<reference evidence="4 5" key="1">
    <citation type="submission" date="2020-07" db="EMBL/GenBank/DDBJ databases">
        <title>Sequencing the genomes of 1000 actinobacteria strains.</title>
        <authorList>
            <person name="Klenk H.-P."/>
        </authorList>
    </citation>
    <scope>NUCLEOTIDE SEQUENCE [LARGE SCALE GENOMIC DNA]</scope>
    <source>
        <strain evidence="4 5">DSM 21349</strain>
    </source>
</reference>
<comment type="caution">
    <text evidence="4">The sequence shown here is derived from an EMBL/GenBank/DDBJ whole genome shotgun (WGS) entry which is preliminary data.</text>
</comment>
<keyword evidence="5" id="KW-1185">Reference proteome</keyword>
<evidence type="ECO:0000256" key="1">
    <source>
        <dbReference type="ARBA" id="ARBA00022741"/>
    </source>
</evidence>
<dbReference type="SMART" id="SM00044">
    <property type="entry name" value="CYCc"/>
    <property type="match status" value="1"/>
</dbReference>
<evidence type="ECO:0000256" key="2">
    <source>
        <dbReference type="ARBA" id="ARBA00022840"/>
    </source>
</evidence>
<dbReference type="PANTHER" id="PTHR16305:SF28">
    <property type="entry name" value="GUANYLATE CYCLASE DOMAIN-CONTAINING PROTEIN"/>
    <property type="match status" value="1"/>
</dbReference>
<sequence>MAVGQPPDPGGLSCAQCGEELPAKARFCLSCGTPVPTGAERETRRTVTLLFTDVTGSTALGEELDPEAYRGVMTRYFEVARAAVERHGGTVEKFVGDAVLAVFGVPEVREDDALRAVRAAQELGEAVAALSDDLAAEIGVRLVIRTGVNTGSVVTGAARAGGSFATGDAVNTAARLEQAAPPGRILLGADTWALVRDAVDVEPAEPVLAKGKSEPVAAYLLREVLDVERGRRRHQDAQLVGRLQETRALDDALERTLSSGRSHLVTVLGPAGIGKSRLVTEFLARVGDRAAVASGRCVSYGQGITYWPLVQALRGALHLSGTESDEITRHALEQALTAATDGADVADLLMPLLGKSGTPGGTSDTVWAVRRLLEELASRHPLVLTVDDLHWAEPTLLDLLERVRDEVADLPLLLLCQARPELLEDNPGWGSGALNSLTFGLDPLTPSETDESVAALLGADLPGGLGDTVAAWSGGNPLFVEEIVAHLVESGVLARDGDGSWLLTGELSLTDMPPTVAALLASRLDRLPAEERDLLERLSVIGLEFSTEDATLLVEPDAVAHLGTRLASLARRDLLRRVRGTGGDTWAFKHLMVRDAAYDGLAKSLRAELHERFATGLEAGGDQAAGETMTFVAHHLEQAARYRRELGARGPEVEALVDRATTAMARAARLARDREQHEAGATLLQRALELRPATSAQRRDLLERLAELQQDLLELEKLEPTLALLEAELDETATDLDRALFTTLRRLVTMDASGAIDPAEVVEAADALVALARAADNPRLVIRGLRAKADTCMMRARWGEAAEMVEEILHFGEPEDVRMAHMQRGAALFYGRAPLRAAAAVMDGQATHGGLTERALVRAECMRAIVEAAAGSPGAGAICAAALARIDALEADGRSFAHPFLAHAYFINDDLDSGIAFLQRVNDEFRTLGDLSHASTYIAMQCAAMLERGDPVEVVAPLVEEAERYTAEHDIISVVLLDCTRAIVTARSGDLDAAWAVARETLELVDRTDQAWQQADCRRWLSEVPRLRGDRDAERRLLEEARELYRVKEITLYDPRLAARIAELT</sequence>
<dbReference type="InterPro" id="IPR001054">
    <property type="entry name" value="A/G_cyclase"/>
</dbReference>
<dbReference type="InterPro" id="IPR011990">
    <property type="entry name" value="TPR-like_helical_dom_sf"/>
</dbReference>
<dbReference type="Gene3D" id="3.40.50.300">
    <property type="entry name" value="P-loop containing nucleotide triphosphate hydrolases"/>
    <property type="match status" value="1"/>
</dbReference>